<accession>A0A0G1WMP7</accession>
<comment type="caution">
    <text evidence="1">The sequence shown here is derived from an EMBL/GenBank/DDBJ whole genome shotgun (WGS) entry which is preliminary data.</text>
</comment>
<organism evidence="1 2">
    <name type="scientific">Candidatus Jorgensenbacteria bacterium GW2011_GWA1_48_11</name>
    <dbReference type="NCBI Taxonomy" id="1618660"/>
    <lineage>
        <taxon>Bacteria</taxon>
        <taxon>Candidatus Joergenseniibacteriota</taxon>
    </lineage>
</organism>
<protein>
    <submittedName>
        <fullName evidence="1">Uncharacterized protein</fullName>
    </submittedName>
</protein>
<evidence type="ECO:0000313" key="2">
    <source>
        <dbReference type="Proteomes" id="UP000034956"/>
    </source>
</evidence>
<name>A0A0G1WMP7_9BACT</name>
<proteinExistence type="predicted"/>
<dbReference type="AlphaFoldDB" id="A0A0G1WMP7"/>
<dbReference type="Proteomes" id="UP000034956">
    <property type="component" value="Unassembled WGS sequence"/>
</dbReference>
<dbReference type="EMBL" id="LCPF01000001">
    <property type="protein sequence ID" value="KKU91588.1"/>
    <property type="molecule type" value="Genomic_DNA"/>
</dbReference>
<sequence>MKQDTIGNMEVYKFRLSFRGELVENSVDAFDVANTILATSFALQEIAKTKLGEKEANNLSLNISAFKEGSLTSEFIYHFANIVSTALPFAPLAPDIIKTGSAVLGGLKSYLDIKKLLKGKPPESVKAIGGNKIEINVSGTNNKVVISNSDFSLLQSKTLAKNIAKAYQPLLKENTPIETIEIEGVKIKEIGVNREEAAYLESEESFQTLPTVKYKGVITKMDTKVRSGFISMGQKRVPFTYSDQLSGEKFVILVESLKRKIQIFLIGDVTMDYEGNPRNIVVTDVESEITLV</sequence>
<evidence type="ECO:0000313" key="1">
    <source>
        <dbReference type="EMBL" id="KKU91588.1"/>
    </source>
</evidence>
<reference evidence="1 2" key="1">
    <citation type="journal article" date="2015" name="Nature">
        <title>rRNA introns, odd ribosomes, and small enigmatic genomes across a large radiation of phyla.</title>
        <authorList>
            <person name="Brown C.T."/>
            <person name="Hug L.A."/>
            <person name="Thomas B.C."/>
            <person name="Sharon I."/>
            <person name="Castelle C.J."/>
            <person name="Singh A."/>
            <person name="Wilkins M.J."/>
            <person name="Williams K.H."/>
            <person name="Banfield J.F."/>
        </authorList>
    </citation>
    <scope>NUCLEOTIDE SEQUENCE [LARGE SCALE GENOMIC DNA]</scope>
</reference>
<gene>
    <name evidence="1" type="ORF">UY23_C0001G0194</name>
</gene>